<feature type="region of interest" description="Disordered" evidence="1">
    <location>
        <begin position="40"/>
        <end position="72"/>
    </location>
</feature>
<proteinExistence type="predicted"/>
<feature type="compositionally biased region" description="Basic and acidic residues" evidence="1">
    <location>
        <begin position="40"/>
        <end position="54"/>
    </location>
</feature>
<name>A0A4D7B3Z1_9HYPH</name>
<evidence type="ECO:0000256" key="1">
    <source>
        <dbReference type="SAM" id="MobiDB-lite"/>
    </source>
</evidence>
<dbReference type="Proteomes" id="UP000298781">
    <property type="component" value="Chromosome"/>
</dbReference>
<accession>A0A4D7B3Z1</accession>
<sequence>MTDHDALDELNQALVAIDVMLRNGKLDAARVSALAREARRSAERVSRVSDDREPPASGCCCSAARPAEAAGL</sequence>
<evidence type="ECO:0000313" key="3">
    <source>
        <dbReference type="Proteomes" id="UP000298781"/>
    </source>
</evidence>
<keyword evidence="3" id="KW-1185">Reference proteome</keyword>
<protein>
    <submittedName>
        <fullName evidence="2">Uncharacterized protein</fullName>
    </submittedName>
</protein>
<reference evidence="2 3" key="1">
    <citation type="submission" date="2019-04" db="EMBL/GenBank/DDBJ databases">
        <title>Phreatobacter aquaticus sp. nov.</title>
        <authorList>
            <person name="Choi A."/>
        </authorList>
    </citation>
    <scope>NUCLEOTIDE SEQUENCE [LARGE SCALE GENOMIC DNA]</scope>
    <source>
        <strain evidence="2 3">KCTC 52518</strain>
    </source>
</reference>
<dbReference type="AlphaFoldDB" id="A0A4D7B3Z1"/>
<dbReference type="EMBL" id="CP039690">
    <property type="protein sequence ID" value="QCI64760.1"/>
    <property type="molecule type" value="Genomic_DNA"/>
</dbReference>
<dbReference type="RefSeq" id="WP_136960211.1">
    <property type="nucleotide sequence ID" value="NZ_CP039690.1"/>
</dbReference>
<organism evidence="2 3">
    <name type="scientific">Phreatobacter stygius</name>
    <dbReference type="NCBI Taxonomy" id="1940610"/>
    <lineage>
        <taxon>Bacteria</taxon>
        <taxon>Pseudomonadati</taxon>
        <taxon>Pseudomonadota</taxon>
        <taxon>Alphaproteobacteria</taxon>
        <taxon>Hyphomicrobiales</taxon>
        <taxon>Phreatobacteraceae</taxon>
        <taxon>Phreatobacter</taxon>
    </lineage>
</organism>
<gene>
    <name evidence="2" type="ORF">E8M01_11315</name>
</gene>
<dbReference type="KEGG" id="pstg:E8M01_11315"/>
<evidence type="ECO:0000313" key="2">
    <source>
        <dbReference type="EMBL" id="QCI64760.1"/>
    </source>
</evidence>